<sequence length="83" mass="9726">MIFDRDFGAVAWTKKKRYAERIKKLAIFVRLYLLSKLNCMSFSEKCCRVFEQATNAYHITNHIDATVHNLYEVKSIQKPGVNI</sequence>
<dbReference type="AlphaFoldDB" id="B7B6Y5"/>
<comment type="caution">
    <text evidence="1">The sequence shown here is derived from an EMBL/GenBank/DDBJ whole genome shotgun (WGS) entry which is preliminary data.</text>
</comment>
<proteinExistence type="predicted"/>
<accession>B7B6Y5</accession>
<gene>
    <name evidence="1" type="ORF">PRABACTJOHN_00781</name>
</gene>
<dbReference type="Proteomes" id="UP000005510">
    <property type="component" value="Unassembled WGS sequence"/>
</dbReference>
<reference evidence="1 2" key="2">
    <citation type="submission" date="2008-10" db="EMBL/GenBank/DDBJ databases">
        <authorList>
            <person name="Fulton L."/>
            <person name="Clifton S."/>
            <person name="Fulton B."/>
            <person name="Xu J."/>
            <person name="Minx P."/>
            <person name="Pepin K.H."/>
            <person name="Johnson M."/>
            <person name="Bhonagiri V."/>
            <person name="Nash W.E."/>
            <person name="Mardis E.R."/>
            <person name="Wilson R.K."/>
        </authorList>
    </citation>
    <scope>NUCLEOTIDE SEQUENCE [LARGE SCALE GENOMIC DNA]</scope>
    <source>
        <strain evidence="1 2">DSM 18315</strain>
    </source>
</reference>
<reference evidence="1 2" key="1">
    <citation type="submission" date="2008-10" db="EMBL/GenBank/DDBJ databases">
        <title>Draft genome sequence of Parabacteroides johnsonii (DSM 18315).</title>
        <authorList>
            <person name="Sudarsanam P."/>
            <person name="Ley R."/>
            <person name="Guruge J."/>
            <person name="Turnbaugh P.J."/>
            <person name="Mahowald M."/>
            <person name="Liep D."/>
            <person name="Gordon J."/>
        </authorList>
    </citation>
    <scope>NUCLEOTIDE SEQUENCE [LARGE SCALE GENOMIC DNA]</scope>
    <source>
        <strain evidence="1 2">DSM 18315</strain>
    </source>
</reference>
<protein>
    <submittedName>
        <fullName evidence="1">Uncharacterized protein</fullName>
    </submittedName>
</protein>
<dbReference type="HOGENOM" id="CLU_2539517_0_0_10"/>
<dbReference type="STRING" id="537006.PRABACTJOHN_00781"/>
<name>B7B6Y5_9BACT</name>
<evidence type="ECO:0000313" key="2">
    <source>
        <dbReference type="Proteomes" id="UP000005510"/>
    </source>
</evidence>
<dbReference type="EMBL" id="ABYH01000054">
    <property type="protein sequence ID" value="EEC97816.1"/>
    <property type="molecule type" value="Genomic_DNA"/>
</dbReference>
<evidence type="ECO:0000313" key="1">
    <source>
        <dbReference type="EMBL" id="EEC97816.1"/>
    </source>
</evidence>
<organism evidence="1 2">
    <name type="scientific">Parabacteroides johnsonii DSM 18315</name>
    <dbReference type="NCBI Taxonomy" id="537006"/>
    <lineage>
        <taxon>Bacteria</taxon>
        <taxon>Pseudomonadati</taxon>
        <taxon>Bacteroidota</taxon>
        <taxon>Bacteroidia</taxon>
        <taxon>Bacteroidales</taxon>
        <taxon>Tannerellaceae</taxon>
        <taxon>Parabacteroides</taxon>
    </lineage>
</organism>